<accession>A0A8J8NCD2</accession>
<dbReference type="Pfam" id="PF08719">
    <property type="entry name" value="NADAR"/>
    <property type="match status" value="1"/>
</dbReference>
<dbReference type="EMBL" id="RRYP01026192">
    <property type="protein sequence ID" value="TNV71875.1"/>
    <property type="molecule type" value="Genomic_DNA"/>
</dbReference>
<evidence type="ECO:0000259" key="1">
    <source>
        <dbReference type="Pfam" id="PF08719"/>
    </source>
</evidence>
<proteinExistence type="predicted"/>
<gene>
    <name evidence="2" type="ORF">FGO68_gene7717</name>
</gene>
<dbReference type="InterPro" id="IPR012816">
    <property type="entry name" value="NADAR"/>
</dbReference>
<protein>
    <recommendedName>
        <fullName evidence="1">NADAR domain-containing protein</fullName>
    </recommendedName>
</protein>
<dbReference type="SUPFAM" id="SSF143990">
    <property type="entry name" value="YbiA-like"/>
    <property type="match status" value="1"/>
</dbReference>
<evidence type="ECO:0000313" key="3">
    <source>
        <dbReference type="Proteomes" id="UP000785679"/>
    </source>
</evidence>
<sequence>MEETKSPQQKKILFYKEKDPYGFMSNFYKRPIELNDQIWPTTEHYFQAMKYPSLPEYREKIRVQKSCMIIKRMGQKREGFRADWEKVKEQIMKDCLIAKFTQNKDLQNELLNTGDAILVEHTKNDKYWGDGGDGGNGTIGKNALGKILQQVRSELRQALKEETPKQGAAELK</sequence>
<comment type="caution">
    <text evidence="2">The sequence shown here is derived from an EMBL/GenBank/DDBJ whole genome shotgun (WGS) entry which is preliminary data.</text>
</comment>
<feature type="domain" description="NADAR" evidence="1">
    <location>
        <begin position="13"/>
        <end position="156"/>
    </location>
</feature>
<dbReference type="Proteomes" id="UP000785679">
    <property type="component" value="Unassembled WGS sequence"/>
</dbReference>
<dbReference type="OrthoDB" id="206452at2759"/>
<name>A0A8J8NCD2_HALGN</name>
<dbReference type="AlphaFoldDB" id="A0A8J8NCD2"/>
<reference evidence="2" key="1">
    <citation type="submission" date="2019-06" db="EMBL/GenBank/DDBJ databases">
        <authorList>
            <person name="Zheng W."/>
        </authorList>
    </citation>
    <scope>NUCLEOTIDE SEQUENCE</scope>
    <source>
        <strain evidence="2">QDHG01</strain>
    </source>
</reference>
<dbReference type="Gene3D" id="1.10.357.40">
    <property type="entry name" value="YbiA-like"/>
    <property type="match status" value="1"/>
</dbReference>
<dbReference type="NCBIfam" id="TIGR02464">
    <property type="entry name" value="ribofla_fusion"/>
    <property type="match status" value="1"/>
</dbReference>
<keyword evidence="3" id="KW-1185">Reference proteome</keyword>
<dbReference type="InterPro" id="IPR037238">
    <property type="entry name" value="YbiA-like_sf"/>
</dbReference>
<dbReference type="CDD" id="cd15457">
    <property type="entry name" value="NADAR"/>
    <property type="match status" value="1"/>
</dbReference>
<organism evidence="2 3">
    <name type="scientific">Halteria grandinella</name>
    <dbReference type="NCBI Taxonomy" id="5974"/>
    <lineage>
        <taxon>Eukaryota</taxon>
        <taxon>Sar</taxon>
        <taxon>Alveolata</taxon>
        <taxon>Ciliophora</taxon>
        <taxon>Intramacronucleata</taxon>
        <taxon>Spirotrichea</taxon>
        <taxon>Stichotrichia</taxon>
        <taxon>Sporadotrichida</taxon>
        <taxon>Halteriidae</taxon>
        <taxon>Halteria</taxon>
    </lineage>
</organism>
<evidence type="ECO:0000313" key="2">
    <source>
        <dbReference type="EMBL" id="TNV71875.1"/>
    </source>
</evidence>